<accession>A0AB34L7C3</accession>
<dbReference type="AlphaFoldDB" id="A0AB34L7C3"/>
<comment type="caution">
    <text evidence="1">The sequence shown here is derived from an EMBL/GenBank/DDBJ whole genome shotgun (WGS) entry which is preliminary data.</text>
</comment>
<dbReference type="EMBL" id="JNHK01000088">
    <property type="protein sequence ID" value="KDS37216.1"/>
    <property type="molecule type" value="Genomic_DNA"/>
</dbReference>
<reference evidence="1 2" key="1">
    <citation type="submission" date="2014-04" db="EMBL/GenBank/DDBJ databases">
        <authorList>
            <person name="Sears C."/>
            <person name="Carroll K."/>
            <person name="Sack B.R."/>
            <person name="Qadri F."/>
            <person name="Myers L.L."/>
            <person name="Chung G.-T."/>
            <person name="Escheverria P."/>
            <person name="Fraser C.M."/>
            <person name="Sadzewicz L."/>
            <person name="Shefchek K.A."/>
            <person name="Tallon L."/>
            <person name="Das S.P."/>
            <person name="Daugherty S."/>
            <person name="Mongodin E.F."/>
        </authorList>
    </citation>
    <scope>NUCLEOTIDE SEQUENCE [LARGE SCALE GENOMIC DNA]</scope>
    <source>
        <strain evidence="1 2">3776 D15 i</strain>
    </source>
</reference>
<evidence type="ECO:0000313" key="1">
    <source>
        <dbReference type="EMBL" id="KDS37216.1"/>
    </source>
</evidence>
<sequence length="66" mass="7308">MILLAFSGIKVYELLFGALRIKDILLPSESFRSLITGSLSSVQAEKAQMPANTMDNILTLFIIVTY</sequence>
<evidence type="ECO:0000313" key="2">
    <source>
        <dbReference type="Proteomes" id="UP000027850"/>
    </source>
</evidence>
<proteinExistence type="predicted"/>
<gene>
    <name evidence="1" type="ORF">M091_0682</name>
</gene>
<dbReference type="Proteomes" id="UP000027850">
    <property type="component" value="Unassembled WGS sequence"/>
</dbReference>
<protein>
    <submittedName>
        <fullName evidence="1">Uncharacterized protein</fullName>
    </submittedName>
</protein>
<name>A0AB34L7C3_PARDI</name>
<organism evidence="1 2">
    <name type="scientific">Parabacteroides distasonis str. 3776 D15 i</name>
    <dbReference type="NCBI Taxonomy" id="1339342"/>
    <lineage>
        <taxon>Bacteria</taxon>
        <taxon>Pseudomonadati</taxon>
        <taxon>Bacteroidota</taxon>
        <taxon>Bacteroidia</taxon>
        <taxon>Bacteroidales</taxon>
        <taxon>Tannerellaceae</taxon>
        <taxon>Parabacteroides</taxon>
    </lineage>
</organism>